<keyword evidence="10" id="KW-1185">Reference proteome</keyword>
<dbReference type="CDD" id="cd14014">
    <property type="entry name" value="STKc_PknB_like"/>
    <property type="match status" value="1"/>
</dbReference>
<dbReference type="AlphaFoldDB" id="A0AAC9LIZ3"/>
<dbReference type="GO" id="GO:0005524">
    <property type="term" value="F:ATP binding"/>
    <property type="evidence" value="ECO:0007669"/>
    <property type="project" value="UniProtKB-UniRule"/>
</dbReference>
<dbReference type="Proteomes" id="UP000185511">
    <property type="component" value="Chromosome"/>
</dbReference>
<proteinExistence type="predicted"/>
<keyword evidence="2 5" id="KW-0547">Nucleotide-binding</keyword>
<dbReference type="InterPro" id="IPR017441">
    <property type="entry name" value="Protein_kinase_ATP_BS"/>
</dbReference>
<evidence type="ECO:0000256" key="5">
    <source>
        <dbReference type="PROSITE-ProRule" id="PRU10141"/>
    </source>
</evidence>
<keyword evidence="7" id="KW-1133">Transmembrane helix</keyword>
<dbReference type="Gene3D" id="1.10.510.10">
    <property type="entry name" value="Transferase(Phosphotransferase) domain 1"/>
    <property type="match status" value="1"/>
</dbReference>
<gene>
    <name evidence="9" type="ORF">UA74_25975</name>
</gene>
<keyword evidence="7" id="KW-0472">Membrane</keyword>
<dbReference type="PANTHER" id="PTHR43289">
    <property type="entry name" value="MITOGEN-ACTIVATED PROTEIN KINASE KINASE KINASE 20-RELATED"/>
    <property type="match status" value="1"/>
</dbReference>
<dbReference type="PROSITE" id="PS00107">
    <property type="entry name" value="PROTEIN_KINASE_ATP"/>
    <property type="match status" value="1"/>
</dbReference>
<dbReference type="Gene3D" id="3.30.200.20">
    <property type="entry name" value="Phosphorylase Kinase, domain 1"/>
    <property type="match status" value="1"/>
</dbReference>
<dbReference type="InterPro" id="IPR000719">
    <property type="entry name" value="Prot_kinase_dom"/>
</dbReference>
<name>A0AAC9LIZ3_9PSEU</name>
<dbReference type="EMBL" id="CP016076">
    <property type="protein sequence ID" value="APU17200.1"/>
    <property type="molecule type" value="Genomic_DNA"/>
</dbReference>
<keyword evidence="3 9" id="KW-0418">Kinase</keyword>
<dbReference type="RefSeq" id="WP_075742603.1">
    <property type="nucleotide sequence ID" value="NZ_CP016076.1"/>
</dbReference>
<accession>A0AAC9LIZ3</accession>
<keyword evidence="7" id="KW-0812">Transmembrane</keyword>
<feature type="region of interest" description="Disordered" evidence="6">
    <location>
        <begin position="320"/>
        <end position="427"/>
    </location>
</feature>
<evidence type="ECO:0000256" key="7">
    <source>
        <dbReference type="SAM" id="Phobius"/>
    </source>
</evidence>
<sequence length="722" mass="74529">MESLAEDDPRTIERYRLFGRLGAGGMGRVYLALSSDGRTVAIKLIHQHLVVDPLFRGRFRQEVAAARLVNGAYTAPVMDADAEATVPWLATVYVPGPSLRGAVAETGPLPVSAVRTLAAGLAAALREVHRVNLIHRDLTPANVLLTEDGPRVIDFGITRAADSTGGLTATGMLVGSPGFLSPEQVEGDELTTASDVFALGATLCFAASGTGPFGTASSATLLYRVVHSEPELDSLPAEVRAIVEPCLAKNPADRPTPDDLLAQIGPVDSGDTWLPRSIVDLIAEQREQVRGLRADLSPATPGQGTPAPVALAAGDVVETQDEPDDLDAPTTRSKVSSSPANRVPHTLVSGVEPMVGRAVPEAAARQPGGRSPHHTRLQPHPADAMSQAGSPHSPSTQSGFHPVPRTMHPTAASASGPLPAPAPPRSSGRRRAAVLTAVAALLVVVAVAAVAFLLGQGQRGGLAVPGTGSAQDDRDSGGGTDPVDDAPVDDAAVGEVPGAFIGDWAGLVETVDGDSQSAFATISLTGGNVGGSVGTFTRPVSGCSAALILDAATATRLEFHERDLETEHDDEDCAEPETTTVDLLADGTIRYTSDDPQRSGTFATALDSLPAGFAGEWAGSVLPAGEDEDEDAEPVDVELTLTNGGAGEEIGEFLRPEGGCAATLTFEHAAEGQISLTEEDQGTANEGFECVEPRSTVLTLTSDGGLRYQSFDPERAGVLAPN</sequence>
<dbReference type="InterPro" id="IPR011009">
    <property type="entry name" value="Kinase-like_dom_sf"/>
</dbReference>
<feature type="domain" description="Protein kinase" evidence="8">
    <location>
        <begin position="15"/>
        <end position="274"/>
    </location>
</feature>
<evidence type="ECO:0000313" key="9">
    <source>
        <dbReference type="EMBL" id="APU17200.1"/>
    </source>
</evidence>
<evidence type="ECO:0000256" key="6">
    <source>
        <dbReference type="SAM" id="MobiDB-lite"/>
    </source>
</evidence>
<feature type="region of interest" description="Disordered" evidence="6">
    <location>
        <begin position="461"/>
        <end position="490"/>
    </location>
</feature>
<keyword evidence="1" id="KW-0808">Transferase</keyword>
<feature type="compositionally biased region" description="Polar residues" evidence="6">
    <location>
        <begin position="330"/>
        <end position="340"/>
    </location>
</feature>
<evidence type="ECO:0000256" key="1">
    <source>
        <dbReference type="ARBA" id="ARBA00022679"/>
    </source>
</evidence>
<reference evidence="10" key="1">
    <citation type="submission" date="2016-06" db="EMBL/GenBank/DDBJ databases">
        <title>Complete genome sequence of Actinoalloteichus fjordicus DSM 46855 (=ADI127-17), type strain of the new species Actinoalloteichus fjordicus.</title>
        <authorList>
            <person name="Ruckert C."/>
            <person name="Nouioui I."/>
            <person name="Willmese J."/>
            <person name="van Wezel G."/>
            <person name="Klenk H.-P."/>
            <person name="Kalinowski J."/>
            <person name="Zotchev S.B."/>
        </authorList>
    </citation>
    <scope>NUCLEOTIDE SEQUENCE [LARGE SCALE GENOMIC DNA]</scope>
    <source>
        <strain evidence="10">ADI127-7</strain>
    </source>
</reference>
<feature type="binding site" evidence="5">
    <location>
        <position position="43"/>
    </location>
    <ligand>
        <name>ATP</name>
        <dbReference type="ChEBI" id="CHEBI:30616"/>
    </ligand>
</feature>
<keyword evidence="4 5" id="KW-0067">ATP-binding</keyword>
<dbReference type="GO" id="GO:0004674">
    <property type="term" value="F:protein serine/threonine kinase activity"/>
    <property type="evidence" value="ECO:0007669"/>
    <property type="project" value="TreeGrafter"/>
</dbReference>
<dbReference type="Pfam" id="PF00069">
    <property type="entry name" value="Pkinase"/>
    <property type="match status" value="1"/>
</dbReference>
<evidence type="ECO:0000313" key="10">
    <source>
        <dbReference type="Proteomes" id="UP000185511"/>
    </source>
</evidence>
<dbReference type="PROSITE" id="PS50011">
    <property type="entry name" value="PROTEIN_KINASE_DOM"/>
    <property type="match status" value="1"/>
</dbReference>
<evidence type="ECO:0000256" key="4">
    <source>
        <dbReference type="ARBA" id="ARBA00022840"/>
    </source>
</evidence>
<evidence type="ECO:0000256" key="2">
    <source>
        <dbReference type="ARBA" id="ARBA00022741"/>
    </source>
</evidence>
<dbReference type="SUPFAM" id="SSF56112">
    <property type="entry name" value="Protein kinase-like (PK-like)"/>
    <property type="match status" value="1"/>
</dbReference>
<feature type="compositionally biased region" description="Polar residues" evidence="6">
    <location>
        <begin position="387"/>
        <end position="399"/>
    </location>
</feature>
<dbReference type="KEGG" id="acad:UA74_25975"/>
<evidence type="ECO:0000256" key="3">
    <source>
        <dbReference type="ARBA" id="ARBA00022777"/>
    </source>
</evidence>
<evidence type="ECO:0000259" key="8">
    <source>
        <dbReference type="PROSITE" id="PS50011"/>
    </source>
</evidence>
<organism evidence="9 10">
    <name type="scientific">Actinoalloteichus fjordicus</name>
    <dbReference type="NCBI Taxonomy" id="1612552"/>
    <lineage>
        <taxon>Bacteria</taxon>
        <taxon>Bacillati</taxon>
        <taxon>Actinomycetota</taxon>
        <taxon>Actinomycetes</taxon>
        <taxon>Pseudonocardiales</taxon>
        <taxon>Pseudonocardiaceae</taxon>
        <taxon>Actinoalloteichus</taxon>
    </lineage>
</organism>
<protein>
    <submittedName>
        <fullName evidence="9">Protein kinase family protein</fullName>
    </submittedName>
</protein>
<dbReference type="PROSITE" id="PS00109">
    <property type="entry name" value="PROTEIN_KINASE_TYR"/>
    <property type="match status" value="1"/>
</dbReference>
<feature type="transmembrane region" description="Helical" evidence="7">
    <location>
        <begin position="432"/>
        <end position="454"/>
    </location>
</feature>
<dbReference type="InterPro" id="IPR008266">
    <property type="entry name" value="Tyr_kinase_AS"/>
</dbReference>
<dbReference type="PANTHER" id="PTHR43289:SF34">
    <property type="entry name" value="SERINE_THREONINE-PROTEIN KINASE YBDM-RELATED"/>
    <property type="match status" value="1"/>
</dbReference>